<evidence type="ECO:0000313" key="2">
    <source>
        <dbReference type="EMBL" id="GEN32180.1"/>
    </source>
</evidence>
<dbReference type="EMBL" id="BJXW01000033">
    <property type="protein sequence ID" value="GEN32180.1"/>
    <property type="molecule type" value="Genomic_DNA"/>
</dbReference>
<dbReference type="InterPro" id="IPR013830">
    <property type="entry name" value="SGNH_hydro"/>
</dbReference>
<dbReference type="AlphaFoldDB" id="A0A511UZV3"/>
<organism evidence="2 3">
    <name type="scientific">Cerasibacillus quisquiliarum</name>
    <dbReference type="NCBI Taxonomy" id="227865"/>
    <lineage>
        <taxon>Bacteria</taxon>
        <taxon>Bacillati</taxon>
        <taxon>Bacillota</taxon>
        <taxon>Bacilli</taxon>
        <taxon>Bacillales</taxon>
        <taxon>Bacillaceae</taxon>
        <taxon>Cerasibacillus</taxon>
    </lineage>
</organism>
<evidence type="ECO:0000259" key="1">
    <source>
        <dbReference type="Pfam" id="PF13472"/>
    </source>
</evidence>
<dbReference type="GO" id="GO:0004622">
    <property type="term" value="F:phosphatidylcholine lysophospholipase activity"/>
    <property type="evidence" value="ECO:0007669"/>
    <property type="project" value="TreeGrafter"/>
</dbReference>
<reference evidence="2 3" key="1">
    <citation type="submission" date="2019-07" db="EMBL/GenBank/DDBJ databases">
        <title>Whole genome shotgun sequence of Cerasibacillus quisquiliarum NBRC 102429.</title>
        <authorList>
            <person name="Hosoyama A."/>
            <person name="Uohara A."/>
            <person name="Ohji S."/>
            <person name="Ichikawa N."/>
        </authorList>
    </citation>
    <scope>NUCLEOTIDE SEQUENCE [LARGE SCALE GENOMIC DNA]</scope>
    <source>
        <strain evidence="2 3">NBRC 102429</strain>
    </source>
</reference>
<proteinExistence type="predicted"/>
<dbReference type="InterPro" id="IPR036514">
    <property type="entry name" value="SGNH_hydro_sf"/>
</dbReference>
<name>A0A511UZV3_9BACI</name>
<dbReference type="Proteomes" id="UP000321491">
    <property type="component" value="Unassembled WGS sequence"/>
</dbReference>
<dbReference type="Pfam" id="PF13472">
    <property type="entry name" value="Lipase_GDSL_2"/>
    <property type="match status" value="1"/>
</dbReference>
<protein>
    <recommendedName>
        <fullName evidence="1">SGNH hydrolase-type esterase domain-containing protein</fullName>
    </recommendedName>
</protein>
<evidence type="ECO:0000313" key="3">
    <source>
        <dbReference type="Proteomes" id="UP000321491"/>
    </source>
</evidence>
<feature type="domain" description="SGNH hydrolase-type esterase" evidence="1">
    <location>
        <begin position="70"/>
        <end position="259"/>
    </location>
</feature>
<accession>A0A511UZV3</accession>
<dbReference type="Gene3D" id="3.40.50.1110">
    <property type="entry name" value="SGNH hydrolase"/>
    <property type="match status" value="1"/>
</dbReference>
<dbReference type="InterPro" id="IPR051532">
    <property type="entry name" value="Ester_Hydrolysis_Enzymes"/>
</dbReference>
<sequence>MIGVFVVSKYKFDTNVSQFKEKLVDQSVERIEENVDKSQSTTSSYKERLQYLIDHAQHIFANKPVQIVTIGDSLTVGVGDETKQSGYVGILNQTFQDKKILARIENLGKSGNRTDQLRKRLDNEDIAKSIEQADMIFITIGANDLMYVLKENITHITIQPFMKEMKRYEDRLRDIFTRLRELNEDAEIYLIGFYNPFEAYFNEIEELTEITKQWNEVGQKVTAHDSRAYFIPTADLFVGRTSQLLADDYFHPNKAGYEVIANRIIQFLNQMER</sequence>
<dbReference type="SUPFAM" id="SSF52266">
    <property type="entry name" value="SGNH hydrolase"/>
    <property type="match status" value="1"/>
</dbReference>
<dbReference type="PANTHER" id="PTHR30383:SF27">
    <property type="entry name" value="SPORE GERMINATION LIPASE LIPC"/>
    <property type="match status" value="1"/>
</dbReference>
<gene>
    <name evidence="2" type="ORF">CQU01_24180</name>
</gene>
<comment type="caution">
    <text evidence="2">The sequence shown here is derived from an EMBL/GenBank/DDBJ whole genome shotgun (WGS) entry which is preliminary data.</text>
</comment>
<dbReference type="PANTHER" id="PTHR30383">
    <property type="entry name" value="THIOESTERASE 1/PROTEASE 1/LYSOPHOSPHOLIPASE L1"/>
    <property type="match status" value="1"/>
</dbReference>
<dbReference type="CDD" id="cd04506">
    <property type="entry name" value="SGNH_hydrolase_YpmR_like"/>
    <property type="match status" value="1"/>
</dbReference>
<keyword evidence="3" id="KW-1185">Reference proteome</keyword>